<name>A0ABN1DKM6_SACER</name>
<dbReference type="PANTHER" id="PTHR30126:SF40">
    <property type="entry name" value="HTH-TYPE TRANSCRIPTIONAL REGULATOR GLTR"/>
    <property type="match status" value="1"/>
</dbReference>
<dbReference type="Proteomes" id="UP001500729">
    <property type="component" value="Unassembled WGS sequence"/>
</dbReference>
<evidence type="ECO:0000256" key="2">
    <source>
        <dbReference type="ARBA" id="ARBA00023015"/>
    </source>
</evidence>
<dbReference type="InterPro" id="IPR000847">
    <property type="entry name" value="LysR_HTH_N"/>
</dbReference>
<accession>A0ABN1DKM6</accession>
<reference evidence="7" key="1">
    <citation type="journal article" date="2019" name="Int. J. Syst. Evol. Microbiol.">
        <title>The Global Catalogue of Microorganisms (GCM) 10K type strain sequencing project: providing services to taxonomists for standard genome sequencing and annotation.</title>
        <authorList>
            <consortium name="The Broad Institute Genomics Platform"/>
            <consortium name="The Broad Institute Genome Sequencing Center for Infectious Disease"/>
            <person name="Wu L."/>
            <person name="Ma J."/>
        </authorList>
    </citation>
    <scope>NUCLEOTIDE SEQUENCE [LARGE SCALE GENOMIC DNA]</scope>
    <source>
        <strain evidence="7">JCM 10303</strain>
    </source>
</reference>
<dbReference type="SUPFAM" id="SSF46785">
    <property type="entry name" value="Winged helix' DNA-binding domain"/>
    <property type="match status" value="1"/>
</dbReference>
<dbReference type="RefSeq" id="WP_009947844.1">
    <property type="nucleotide sequence ID" value="NZ_BAAAGS010000041.1"/>
</dbReference>
<dbReference type="Pfam" id="PF03466">
    <property type="entry name" value="LysR_substrate"/>
    <property type="match status" value="1"/>
</dbReference>
<protein>
    <recommendedName>
        <fullName evidence="5">HTH lysR-type domain-containing protein</fullName>
    </recommendedName>
</protein>
<dbReference type="InterPro" id="IPR036390">
    <property type="entry name" value="WH_DNA-bd_sf"/>
</dbReference>
<dbReference type="PROSITE" id="PS50931">
    <property type="entry name" value="HTH_LYSR"/>
    <property type="match status" value="1"/>
</dbReference>
<keyword evidence="7" id="KW-1185">Reference proteome</keyword>
<evidence type="ECO:0000256" key="1">
    <source>
        <dbReference type="ARBA" id="ARBA00009437"/>
    </source>
</evidence>
<comment type="caution">
    <text evidence="6">The sequence shown here is derived from an EMBL/GenBank/DDBJ whole genome shotgun (WGS) entry which is preliminary data.</text>
</comment>
<organism evidence="6 7">
    <name type="scientific">Saccharopolyspora erythraea</name>
    <name type="common">Streptomyces erythraeus</name>
    <dbReference type="NCBI Taxonomy" id="1836"/>
    <lineage>
        <taxon>Bacteria</taxon>
        <taxon>Bacillati</taxon>
        <taxon>Actinomycetota</taxon>
        <taxon>Actinomycetes</taxon>
        <taxon>Pseudonocardiales</taxon>
        <taxon>Pseudonocardiaceae</taxon>
        <taxon>Saccharopolyspora</taxon>
    </lineage>
</organism>
<evidence type="ECO:0000259" key="5">
    <source>
        <dbReference type="PROSITE" id="PS50931"/>
    </source>
</evidence>
<dbReference type="InterPro" id="IPR036388">
    <property type="entry name" value="WH-like_DNA-bd_sf"/>
</dbReference>
<evidence type="ECO:0000256" key="4">
    <source>
        <dbReference type="ARBA" id="ARBA00023163"/>
    </source>
</evidence>
<dbReference type="Gene3D" id="3.40.190.10">
    <property type="entry name" value="Periplasmic binding protein-like II"/>
    <property type="match status" value="2"/>
</dbReference>
<dbReference type="InterPro" id="IPR005119">
    <property type="entry name" value="LysR_subst-bd"/>
</dbReference>
<evidence type="ECO:0000313" key="7">
    <source>
        <dbReference type="Proteomes" id="UP001500729"/>
    </source>
</evidence>
<dbReference type="SUPFAM" id="SSF53850">
    <property type="entry name" value="Periplasmic binding protein-like II"/>
    <property type="match status" value="1"/>
</dbReference>
<evidence type="ECO:0000313" key="6">
    <source>
        <dbReference type="EMBL" id="GAA0546025.1"/>
    </source>
</evidence>
<dbReference type="PANTHER" id="PTHR30126">
    <property type="entry name" value="HTH-TYPE TRANSCRIPTIONAL REGULATOR"/>
    <property type="match status" value="1"/>
</dbReference>
<dbReference type="EMBL" id="BAAAGS010000041">
    <property type="protein sequence ID" value="GAA0546025.1"/>
    <property type="molecule type" value="Genomic_DNA"/>
</dbReference>
<feature type="domain" description="HTH lysR-type" evidence="5">
    <location>
        <begin position="1"/>
        <end position="59"/>
    </location>
</feature>
<keyword evidence="3" id="KW-0238">DNA-binding</keyword>
<keyword evidence="4" id="KW-0804">Transcription</keyword>
<dbReference type="Gene3D" id="1.10.10.10">
    <property type="entry name" value="Winged helix-like DNA-binding domain superfamily/Winged helix DNA-binding domain"/>
    <property type="match status" value="1"/>
</dbReference>
<dbReference type="PRINTS" id="PR00039">
    <property type="entry name" value="HTHLYSR"/>
</dbReference>
<sequence length="309" mass="34295">MLVPEEIETFLAIARFGSLGAAAEALHASQSTVSYRLQALERRMGQRLVERARGDKRTTLSTAGANFLAVAERWEDLAEETRRIRNRHHVPVRIGAADAIAIHVLPPVLRELTEDPTAPRITVETATGPGVCDRVALSHLDVGFVFFERVHADLRVEPVATSEMRLFLARGSEAGAVDGHPVSLRELRLDREVRLPWGPDLLAWRQRFPWSEPLAEVAKAFALWPFLQAPDVWAVAPAFMAADLVQRTGCTVHPVVEEPPARTIYRITHRKPRATIAHAVRTVERTWARVASQVGRPGTGLHMLDSPEA</sequence>
<dbReference type="Pfam" id="PF00126">
    <property type="entry name" value="HTH_1"/>
    <property type="match status" value="1"/>
</dbReference>
<gene>
    <name evidence="6" type="ORF">GCM10009533_51090</name>
</gene>
<evidence type="ECO:0000256" key="3">
    <source>
        <dbReference type="ARBA" id="ARBA00023125"/>
    </source>
</evidence>
<proteinExistence type="inferred from homology"/>
<keyword evidence="2" id="KW-0805">Transcription regulation</keyword>
<comment type="similarity">
    <text evidence="1">Belongs to the LysR transcriptional regulatory family.</text>
</comment>
<dbReference type="CDD" id="cd05466">
    <property type="entry name" value="PBP2_LTTR_substrate"/>
    <property type="match status" value="1"/>
</dbReference>